<dbReference type="EMBL" id="ASPP01022368">
    <property type="protein sequence ID" value="ETO11535.1"/>
    <property type="molecule type" value="Genomic_DNA"/>
</dbReference>
<dbReference type="InterPro" id="IPR023578">
    <property type="entry name" value="Ras_GEF_dom_sf"/>
</dbReference>
<gene>
    <name evidence="3" type="ORF">RFI_25842</name>
</gene>
<keyword evidence="2" id="KW-0472">Membrane</keyword>
<dbReference type="OrthoDB" id="546434at2759"/>
<protein>
    <submittedName>
        <fullName evidence="3">Uncharacterized protein</fullName>
    </submittedName>
</protein>
<name>X6MEQ2_RETFI</name>
<keyword evidence="1" id="KW-0175">Coiled coil</keyword>
<dbReference type="GO" id="GO:0005085">
    <property type="term" value="F:guanyl-nucleotide exchange factor activity"/>
    <property type="evidence" value="ECO:0007669"/>
    <property type="project" value="InterPro"/>
</dbReference>
<proteinExistence type="predicted"/>
<evidence type="ECO:0000256" key="2">
    <source>
        <dbReference type="SAM" id="Phobius"/>
    </source>
</evidence>
<accession>X6MEQ2</accession>
<feature type="non-terminal residue" evidence="3">
    <location>
        <position position="1"/>
    </location>
</feature>
<feature type="transmembrane region" description="Helical" evidence="2">
    <location>
        <begin position="247"/>
        <end position="267"/>
    </location>
</feature>
<sequence>SKQKSLKALAVREEQLKHDKAALENELQKESDEKKILYTSNASTYSNQGKLMMSPSSNGRKVSLRFLFEDDSHNNGEVQVSSKHMTNNNMMTQLSKSKVSDNCGGGSGNGSNGTDKDAFEWAVIDMSCYNENPRHVFNMLRSVAKKLLKDDDRERLMDFSAFSVVSSPENALIKRGKKKKKKRGLNQFFKYFQFNNINTFVQIQTLQEKNMKDCDRAVKCIIKIGKHFRLNHNFNPLVHCFQFNSNYYYYCHLIFFLIIHSFLFIYLKLHACQIFPKMIRKTSLIAFIIKELLLLLSKRVRCGFLDNLKPRHEYFVTISAVLIRLVIKCSSEAITKDEKTKYVESIVTQFVPSSQSYFRRDSPCFVAQGLSLYRNTEILILQQESKEFYSIAFCDNFEKFHFKPKCFVDYFILIFLVKLEKIREGKNFTVRKNHTFLIELLNTHKNTFINECVGLDLLIRFLEIINEMMNIKPKFDKFEINKFHISPKEIFVLKYLDTLDADLLKFQNITPKRIFLLGYFDQSEIINDWDYTKHPDINKTRMIELITKYVSADTRSF</sequence>
<dbReference type="Proteomes" id="UP000023152">
    <property type="component" value="Unassembled WGS sequence"/>
</dbReference>
<feature type="coiled-coil region" evidence="1">
    <location>
        <begin position="6"/>
        <end position="40"/>
    </location>
</feature>
<evidence type="ECO:0000313" key="3">
    <source>
        <dbReference type="EMBL" id="ETO11535.1"/>
    </source>
</evidence>
<dbReference type="GO" id="GO:0007264">
    <property type="term" value="P:small GTPase-mediated signal transduction"/>
    <property type="evidence" value="ECO:0007669"/>
    <property type="project" value="InterPro"/>
</dbReference>
<dbReference type="AlphaFoldDB" id="X6MEQ2"/>
<keyword evidence="2" id="KW-0812">Transmembrane</keyword>
<dbReference type="InterPro" id="IPR036964">
    <property type="entry name" value="RASGEF_cat_dom_sf"/>
</dbReference>
<organism evidence="3 4">
    <name type="scientific">Reticulomyxa filosa</name>
    <dbReference type="NCBI Taxonomy" id="46433"/>
    <lineage>
        <taxon>Eukaryota</taxon>
        <taxon>Sar</taxon>
        <taxon>Rhizaria</taxon>
        <taxon>Retaria</taxon>
        <taxon>Foraminifera</taxon>
        <taxon>Monothalamids</taxon>
        <taxon>Reticulomyxidae</taxon>
        <taxon>Reticulomyxa</taxon>
    </lineage>
</organism>
<evidence type="ECO:0000313" key="4">
    <source>
        <dbReference type="Proteomes" id="UP000023152"/>
    </source>
</evidence>
<keyword evidence="2" id="KW-1133">Transmembrane helix</keyword>
<comment type="caution">
    <text evidence="3">The sequence shown here is derived from an EMBL/GenBank/DDBJ whole genome shotgun (WGS) entry which is preliminary data.</text>
</comment>
<reference evidence="3 4" key="1">
    <citation type="journal article" date="2013" name="Curr. Biol.">
        <title>The Genome of the Foraminiferan Reticulomyxa filosa.</title>
        <authorList>
            <person name="Glockner G."/>
            <person name="Hulsmann N."/>
            <person name="Schleicher M."/>
            <person name="Noegel A.A."/>
            <person name="Eichinger L."/>
            <person name="Gallinger C."/>
            <person name="Pawlowski J."/>
            <person name="Sierra R."/>
            <person name="Euteneuer U."/>
            <person name="Pillet L."/>
            <person name="Moustafa A."/>
            <person name="Platzer M."/>
            <person name="Groth M."/>
            <person name="Szafranski K."/>
            <person name="Schliwa M."/>
        </authorList>
    </citation>
    <scope>NUCLEOTIDE SEQUENCE [LARGE SCALE GENOMIC DNA]</scope>
</reference>
<keyword evidence="4" id="KW-1185">Reference proteome</keyword>
<dbReference type="SUPFAM" id="SSF48366">
    <property type="entry name" value="Ras GEF"/>
    <property type="match status" value="1"/>
</dbReference>
<dbReference type="Gene3D" id="1.10.840.10">
    <property type="entry name" value="Ras guanine-nucleotide exchange factors catalytic domain"/>
    <property type="match status" value="1"/>
</dbReference>
<evidence type="ECO:0000256" key="1">
    <source>
        <dbReference type="SAM" id="Coils"/>
    </source>
</evidence>